<evidence type="ECO:0008006" key="5">
    <source>
        <dbReference type="Google" id="ProtNLM"/>
    </source>
</evidence>
<organism evidence="3 4">
    <name type="scientific">Helobdella robusta</name>
    <name type="common">Californian leech</name>
    <dbReference type="NCBI Taxonomy" id="6412"/>
    <lineage>
        <taxon>Eukaryota</taxon>
        <taxon>Metazoa</taxon>
        <taxon>Spiralia</taxon>
        <taxon>Lophotrochozoa</taxon>
        <taxon>Annelida</taxon>
        <taxon>Clitellata</taxon>
        <taxon>Hirudinea</taxon>
        <taxon>Rhynchobdellida</taxon>
        <taxon>Glossiphoniidae</taxon>
        <taxon>Helobdella</taxon>
    </lineage>
</organism>
<dbReference type="PANTHER" id="PTHR31431:SF1">
    <property type="entry name" value="NUCLEOPORIN NUP188"/>
    <property type="match status" value="1"/>
</dbReference>
<dbReference type="eggNOG" id="KOG4833">
    <property type="taxonomic scope" value="Eukaryota"/>
</dbReference>
<dbReference type="EnsemblMetazoa" id="HelroT188202">
    <property type="protein sequence ID" value="HelroP188202"/>
    <property type="gene ID" value="HelroG188202"/>
</dbReference>
<reference evidence="2 4" key="2">
    <citation type="journal article" date="2013" name="Nature">
        <title>Insights into bilaterian evolution from three spiralian genomes.</title>
        <authorList>
            <person name="Simakov O."/>
            <person name="Marletaz F."/>
            <person name="Cho S.J."/>
            <person name="Edsinger-Gonzales E."/>
            <person name="Havlak P."/>
            <person name="Hellsten U."/>
            <person name="Kuo D.H."/>
            <person name="Larsson T."/>
            <person name="Lv J."/>
            <person name="Arendt D."/>
            <person name="Savage R."/>
            <person name="Osoegawa K."/>
            <person name="de Jong P."/>
            <person name="Grimwood J."/>
            <person name="Chapman J.A."/>
            <person name="Shapiro H."/>
            <person name="Aerts A."/>
            <person name="Otillar R.P."/>
            <person name="Terry A.Y."/>
            <person name="Boore J.L."/>
            <person name="Grigoriev I.V."/>
            <person name="Lindberg D.R."/>
            <person name="Seaver E.C."/>
            <person name="Weisblat D.A."/>
            <person name="Putnam N.H."/>
            <person name="Rokhsar D.S."/>
        </authorList>
    </citation>
    <scope>NUCLEOTIDE SEQUENCE</scope>
</reference>
<sequence>MSETLYSTCDFWQFISGASVVWPKDLVKTELEIYRGILKSCLNYYQPWKYLKNNFFLFKNLDLEQCSKLFEMYLSRCYEGTDDDLDKLLSRDPRRDDQLKGLIDDVSAFYFAEKLSLVRSLKLILAYSKDGDVHPYNNEFKEFTTEHLKEDFIVDVFSQFDKLHMETCGAPHNASLMARSKQLETIGSRSSQNRGLDNLKLLCELLDLVLLYFKCTVLTMDQLHSMFEMFKEQWIWQNILINHFNFYLLQEQEFGKKLIASKHILDGSGSHAYVKLANRISYMMVLLVVDGLELELLVESCSLGFMEDERSGMNELILADANYQKFSQQIVKNLPADNNVDPLSPFHLAWAVVQHLKGDPQFGATGNKALAGGVFAYLYERFLDERESRYDEVGAGDLPVSQHNLRTLKLIAFHISRVYTGRYRGPTQSLRCNTIGQILDDGAKSGRVLITWTHTYNGFDVMLHECLSLLATYEKNVGIVENSEIEKATLALSFVAELLRNGGEFVAKSVGQLNRFVDVALAYLNKSLNSGRFGQLLMSHEVVTCSYDVTIAFLNFVLKMVQVAGTICLRIFKYVLDNSGEREADISPGSLSAPLAVVTSLLHSKAANVLLDVVATDLRLLQAALDAQFELIYPMSMYACLGDKVQYIRDIYMERLQSSTEDVNLKIAIIEWLTACLQTQLALTELFISKRDKNKLFGISINQPILSDGDDDVEDRDSILHVLVDLIGVERQFLYRCPSSLLACIMEYFHCMWKKCHLKPITKLRKMKMFWDCLYNVVTTVASLKHKDTKYNKLDCNVVSLSHSLRILAFELIHSLRIKELSYPAELKDFCVKGVIKLLSYFQHRIVHNCTNELANENDVTISSNNNNSNNNDANDNDDRNENFNVTSSSAEMFLFGWRDFMSMLAANKNSDGVTLNGELKSYVIISVYVALLHVKNRTKSLMSATCATLLYFSDCKLEIMKDAKNKEKIMDILTVVCQILNDSLLWSVGMPAVINKEERNKFKALPISLLNMVTEIVSCFCERSKKTKNDDDDVNNGELDVVQAVIGLFLKLSVNHEGAELLAVNQVNEHLGIYVSYLYSNSSVPIHQKQQKFPRQQQQQQQHHQQQQQDNNVNKNTDADINSAQQKQQQQQLRTYHLYVHLISQLLNTLGPLYTTQAMDFIGVHKDRFNFVLECSRIFYSSQQPCRRRSVLDSNSMVNLFHPSSSNQRNLTSSVVGIPARNDTGNLNSIFNTTVATSLHDAGKLKFAGEMASKSFNSIFSSNYNPHNINNMTSPSTFSPFKKSKVTHDSSVQSKTAFGLINQSAFGFNSGINQSAISSPFNQSNLQFGFGDLNNTSANKSSLENYSGSKNIDKEYYIVGDIAVEILELETISLFICQLSKYKKEWMNELPGVLQSIMTNMCTWTHRVVGLLFMPKLLLAISESQKTGQPLNLSLIGLSNLGHHSTDESANFTPEFYKLQQKLLSIVAVNLISMRLFSPPLEEIFFKTDRVLTSFHSFIVMDFSTPFIDDLTPPTFGTLVAIFNFCIDLLGKNEGTRPFSPHKPSTPRSHGSNLSTFVNRKLLLFLMDQVMYLMMSHALKYLREAEVDEQDKQVLKRDLSAEMSSCLMSAYRYLRVGTSSPATPRRSSQGLPAALHFATEHQFLGFADNFVRNVLR</sequence>
<dbReference type="GO" id="GO:0006606">
    <property type="term" value="P:protein import into nucleus"/>
    <property type="evidence" value="ECO:0000318"/>
    <property type="project" value="GO_Central"/>
</dbReference>
<gene>
    <name evidence="3" type="primary">20210816</name>
    <name evidence="2" type="ORF">HELRODRAFT_188202</name>
</gene>
<dbReference type="GO" id="GO:0017056">
    <property type="term" value="F:structural constituent of nuclear pore"/>
    <property type="evidence" value="ECO:0000318"/>
    <property type="project" value="GO_Central"/>
</dbReference>
<name>T1FPR9_HELRO</name>
<dbReference type="EMBL" id="AMQM01000437">
    <property type="status" value="NOT_ANNOTATED_CDS"/>
    <property type="molecule type" value="Genomic_DNA"/>
</dbReference>
<dbReference type="EMBL" id="AMQM01000436">
    <property type="status" value="NOT_ANNOTATED_CDS"/>
    <property type="molecule type" value="Genomic_DNA"/>
</dbReference>
<evidence type="ECO:0000313" key="4">
    <source>
        <dbReference type="Proteomes" id="UP000015101"/>
    </source>
</evidence>
<dbReference type="STRING" id="6412.T1FPR9"/>
<feature type="region of interest" description="Disordered" evidence="1">
    <location>
        <begin position="1090"/>
        <end position="1128"/>
    </location>
</feature>
<dbReference type="RefSeq" id="XP_009015229.1">
    <property type="nucleotide sequence ID" value="XM_009016981.1"/>
</dbReference>
<evidence type="ECO:0000313" key="2">
    <source>
        <dbReference type="EMBL" id="ESO05861.1"/>
    </source>
</evidence>
<protein>
    <recommendedName>
        <fullName evidence="5">Nucleoporin NUP188 homolog</fullName>
    </recommendedName>
</protein>
<dbReference type="HOGENOM" id="CLU_002623_0_0_1"/>
<dbReference type="OrthoDB" id="102511at2759"/>
<dbReference type="PANTHER" id="PTHR31431">
    <property type="entry name" value="NUCLEOPORIN NUP188 HOMOLOG"/>
    <property type="match status" value="1"/>
</dbReference>
<dbReference type="GO" id="GO:0006405">
    <property type="term" value="P:RNA export from nucleus"/>
    <property type="evidence" value="ECO:0000318"/>
    <property type="project" value="GO_Central"/>
</dbReference>
<dbReference type="GO" id="GO:0044611">
    <property type="term" value="C:nuclear pore inner ring"/>
    <property type="evidence" value="ECO:0000318"/>
    <property type="project" value="GO_Central"/>
</dbReference>
<accession>T1FPR9</accession>
<proteinExistence type="predicted"/>
<keyword evidence="4" id="KW-1185">Reference proteome</keyword>
<dbReference type="GeneID" id="20210816"/>
<reference evidence="4" key="1">
    <citation type="submission" date="2012-12" db="EMBL/GenBank/DDBJ databases">
        <authorList>
            <person name="Hellsten U."/>
            <person name="Grimwood J."/>
            <person name="Chapman J.A."/>
            <person name="Shapiro H."/>
            <person name="Aerts A."/>
            <person name="Otillar R.P."/>
            <person name="Terry A.Y."/>
            <person name="Boore J.L."/>
            <person name="Simakov O."/>
            <person name="Marletaz F."/>
            <person name="Cho S.-J."/>
            <person name="Edsinger-Gonzales E."/>
            <person name="Havlak P."/>
            <person name="Kuo D.-H."/>
            <person name="Larsson T."/>
            <person name="Lv J."/>
            <person name="Arendt D."/>
            <person name="Savage R."/>
            <person name="Osoegawa K."/>
            <person name="de Jong P."/>
            <person name="Lindberg D.R."/>
            <person name="Seaver E.C."/>
            <person name="Weisblat D.A."/>
            <person name="Putnam N.H."/>
            <person name="Grigoriev I.V."/>
            <person name="Rokhsar D.S."/>
        </authorList>
    </citation>
    <scope>NUCLEOTIDE SEQUENCE</scope>
</reference>
<feature type="region of interest" description="Disordered" evidence="1">
    <location>
        <begin position="861"/>
        <end position="882"/>
    </location>
</feature>
<feature type="compositionally biased region" description="Polar residues" evidence="1">
    <location>
        <begin position="1111"/>
        <end position="1125"/>
    </location>
</feature>
<dbReference type="Proteomes" id="UP000015101">
    <property type="component" value="Unassembled WGS sequence"/>
</dbReference>
<dbReference type="EMBL" id="AMQM01000438">
    <property type="status" value="NOT_ANNOTATED_CDS"/>
    <property type="molecule type" value="Genomic_DNA"/>
</dbReference>
<dbReference type="InterPro" id="IPR044840">
    <property type="entry name" value="Nup188"/>
</dbReference>
<feature type="compositionally biased region" description="Low complexity" evidence="1">
    <location>
        <begin position="861"/>
        <end position="874"/>
    </location>
</feature>
<reference evidence="3" key="3">
    <citation type="submission" date="2015-06" db="UniProtKB">
        <authorList>
            <consortium name="EnsemblMetazoa"/>
        </authorList>
    </citation>
    <scope>IDENTIFICATION</scope>
</reference>
<dbReference type="CTD" id="20210816"/>
<feature type="compositionally biased region" description="Low complexity" evidence="1">
    <location>
        <begin position="1090"/>
        <end position="1110"/>
    </location>
</feature>
<dbReference type="EMBL" id="AMQM01000435">
    <property type="status" value="NOT_ANNOTATED_CDS"/>
    <property type="molecule type" value="Genomic_DNA"/>
</dbReference>
<evidence type="ECO:0000313" key="3">
    <source>
        <dbReference type="EnsemblMetazoa" id="HelroP188202"/>
    </source>
</evidence>
<evidence type="ECO:0000256" key="1">
    <source>
        <dbReference type="SAM" id="MobiDB-lite"/>
    </source>
</evidence>
<dbReference type="EMBL" id="KB096324">
    <property type="protein sequence ID" value="ESO05861.1"/>
    <property type="molecule type" value="Genomic_DNA"/>
</dbReference>
<dbReference type="KEGG" id="hro:HELRODRAFT_188202"/>
<dbReference type="InParanoid" id="T1FPR9"/>